<proteinExistence type="predicted"/>
<reference evidence="5" key="1">
    <citation type="submission" date="2018-06" db="EMBL/GenBank/DDBJ databases">
        <authorList>
            <person name="Zhirakovskaya E."/>
        </authorList>
    </citation>
    <scope>NUCLEOTIDE SEQUENCE</scope>
</reference>
<organism evidence="5">
    <name type="scientific">hydrothermal vent metagenome</name>
    <dbReference type="NCBI Taxonomy" id="652676"/>
    <lineage>
        <taxon>unclassified sequences</taxon>
        <taxon>metagenomes</taxon>
        <taxon>ecological metagenomes</taxon>
    </lineage>
</organism>
<feature type="domain" description="ABC transporter" evidence="4">
    <location>
        <begin position="11"/>
        <end position="241"/>
    </location>
</feature>
<dbReference type="InterPro" id="IPR008995">
    <property type="entry name" value="Mo/tungstate-bd_C_term_dom"/>
</dbReference>
<evidence type="ECO:0000256" key="1">
    <source>
        <dbReference type="ARBA" id="ARBA00022448"/>
    </source>
</evidence>
<dbReference type="GO" id="GO:0005524">
    <property type="term" value="F:ATP binding"/>
    <property type="evidence" value="ECO:0007669"/>
    <property type="project" value="UniProtKB-KW"/>
</dbReference>
<dbReference type="PROSITE" id="PS00211">
    <property type="entry name" value="ABC_TRANSPORTER_1"/>
    <property type="match status" value="1"/>
</dbReference>
<dbReference type="Gene3D" id="2.40.50.100">
    <property type="match status" value="1"/>
</dbReference>
<dbReference type="InterPro" id="IPR003593">
    <property type="entry name" value="AAA+_ATPase"/>
</dbReference>
<evidence type="ECO:0000313" key="5">
    <source>
        <dbReference type="EMBL" id="VAW15013.1"/>
    </source>
</evidence>
<dbReference type="GO" id="GO:0022857">
    <property type="term" value="F:transmembrane transporter activity"/>
    <property type="evidence" value="ECO:0007669"/>
    <property type="project" value="InterPro"/>
</dbReference>
<dbReference type="SMART" id="SM00382">
    <property type="entry name" value="AAA"/>
    <property type="match status" value="1"/>
</dbReference>
<name>A0A3B0TFW7_9ZZZZ</name>
<dbReference type="InterPro" id="IPR013611">
    <property type="entry name" value="Transp-assoc_OB_typ2"/>
</dbReference>
<dbReference type="SUPFAM" id="SSF50331">
    <property type="entry name" value="MOP-like"/>
    <property type="match status" value="1"/>
</dbReference>
<keyword evidence="3 5" id="KW-0067">ATP-binding</keyword>
<dbReference type="Gene3D" id="3.40.50.300">
    <property type="entry name" value="P-loop containing nucleotide triphosphate hydrolases"/>
    <property type="match status" value="1"/>
</dbReference>
<accession>A0A3B0TFW7</accession>
<dbReference type="FunFam" id="3.40.50.300:FF:000425">
    <property type="entry name" value="Probable ABC transporter, ATP-binding subunit"/>
    <property type="match status" value="1"/>
</dbReference>
<dbReference type="GO" id="GO:0016887">
    <property type="term" value="F:ATP hydrolysis activity"/>
    <property type="evidence" value="ECO:0007669"/>
    <property type="project" value="InterPro"/>
</dbReference>
<dbReference type="AlphaFoldDB" id="A0A3B0TFW7"/>
<dbReference type="InterPro" id="IPR050093">
    <property type="entry name" value="ABC_SmlMolc_Importer"/>
</dbReference>
<dbReference type="EMBL" id="UOEM01000082">
    <property type="protein sequence ID" value="VAW15013.1"/>
    <property type="molecule type" value="Genomic_DNA"/>
</dbReference>
<evidence type="ECO:0000256" key="2">
    <source>
        <dbReference type="ARBA" id="ARBA00022741"/>
    </source>
</evidence>
<dbReference type="GO" id="GO:0043190">
    <property type="term" value="C:ATP-binding cassette (ABC) transporter complex"/>
    <property type="evidence" value="ECO:0007669"/>
    <property type="project" value="InterPro"/>
</dbReference>
<keyword evidence="2" id="KW-0547">Nucleotide-binding</keyword>
<dbReference type="InterPro" id="IPR017871">
    <property type="entry name" value="ABC_transporter-like_CS"/>
</dbReference>
<sequence length="376" mass="40341">MSDPAQPAPDLECENVTKVFGAFTAVSHVSFAVPKGSFFSILGPSGCGKTTIMRMIAGFLDLTGGDILIKGRSVLDVAPNKRPVNMVFQHLALFPMMNVADNIGYGLRRRGLPRAEIAGKVDAVLERVGLPGAGPKHIDQLSGGQKQRIAIARCMVLDPDVLLLDEPLGALDLKLRDHMKVELKKLQSQFDTTFVYITHDQSEALVMSDQIAVMNHGVFEQIGTAHELYYDPVTAFVAGFVGDSNRWRGRIEAADAKGARVIAKGGFPIVAGKSLQVFEKGDEVDIFVRPEAIVIAFDAKGVGKLDNRLQGTVGAVLFNGANSRALIRDHATGAEIDVALPQTGEFADLKPGREVHLGWGQAQARCFGASDDLAAV</sequence>
<dbReference type="PANTHER" id="PTHR42781">
    <property type="entry name" value="SPERMIDINE/PUTRESCINE IMPORT ATP-BINDING PROTEIN POTA"/>
    <property type="match status" value="1"/>
</dbReference>
<protein>
    <submittedName>
        <fullName evidence="5">Spermidine/putrescine import ABC transporter ATP-binding protein PotA (TC 3.A.1.11.1)</fullName>
    </submittedName>
</protein>
<dbReference type="SUPFAM" id="SSF52540">
    <property type="entry name" value="P-loop containing nucleoside triphosphate hydrolases"/>
    <property type="match status" value="1"/>
</dbReference>
<gene>
    <name evidence="5" type="ORF">MNBD_ALPHA09-804</name>
</gene>
<keyword evidence="1" id="KW-0813">Transport</keyword>
<evidence type="ECO:0000259" key="4">
    <source>
        <dbReference type="PROSITE" id="PS50893"/>
    </source>
</evidence>
<dbReference type="InterPro" id="IPR003439">
    <property type="entry name" value="ABC_transporter-like_ATP-bd"/>
</dbReference>
<dbReference type="PANTHER" id="PTHR42781:SF4">
    <property type="entry name" value="SPERMIDINE_PUTRESCINE IMPORT ATP-BINDING PROTEIN POTA"/>
    <property type="match status" value="1"/>
</dbReference>
<evidence type="ECO:0000256" key="3">
    <source>
        <dbReference type="ARBA" id="ARBA00022840"/>
    </source>
</evidence>
<dbReference type="Pfam" id="PF08402">
    <property type="entry name" value="TOBE_2"/>
    <property type="match status" value="1"/>
</dbReference>
<dbReference type="PROSITE" id="PS50893">
    <property type="entry name" value="ABC_TRANSPORTER_2"/>
    <property type="match status" value="1"/>
</dbReference>
<dbReference type="Pfam" id="PF00005">
    <property type="entry name" value="ABC_tran"/>
    <property type="match status" value="1"/>
</dbReference>
<dbReference type="InterPro" id="IPR027417">
    <property type="entry name" value="P-loop_NTPase"/>
</dbReference>